<comment type="caution">
    <text evidence="1">The sequence shown here is derived from an EMBL/GenBank/DDBJ whole genome shotgun (WGS) entry which is preliminary data.</text>
</comment>
<dbReference type="EMBL" id="BKCJ010009005">
    <property type="protein sequence ID" value="GEU84961.1"/>
    <property type="molecule type" value="Genomic_DNA"/>
</dbReference>
<name>A0A6L2NFE2_TANCI</name>
<reference evidence="1" key="1">
    <citation type="journal article" date="2019" name="Sci. Rep.">
        <title>Draft genome of Tanacetum cinerariifolium, the natural source of mosquito coil.</title>
        <authorList>
            <person name="Yamashiro T."/>
            <person name="Shiraishi A."/>
            <person name="Satake H."/>
            <person name="Nakayama K."/>
        </authorList>
    </citation>
    <scope>NUCLEOTIDE SEQUENCE</scope>
</reference>
<gene>
    <name evidence="1" type="ORF">Tci_056939</name>
</gene>
<proteinExistence type="predicted"/>
<accession>A0A6L2NFE2</accession>
<evidence type="ECO:0000313" key="1">
    <source>
        <dbReference type="EMBL" id="GEU84961.1"/>
    </source>
</evidence>
<protein>
    <submittedName>
        <fullName evidence="1">Uncharacterized protein</fullName>
    </submittedName>
</protein>
<sequence>MIIYLKNMAGYKMEYFRGMTYDKVRPIFEREYKKVQTLFKPDKDVEEPQKKRVVEEILLQESFKKLKAVKVLGSKSTQETPTNDPKEMSKEDVQNMLEIVPVSEFKVEALQVKVGGITEAYQSFEDMLKEFNKEDLVALYNLVKEKFSSAVPNVDKEKALWVELKRLFELDANDVLWKL</sequence>
<dbReference type="AlphaFoldDB" id="A0A6L2NFE2"/>
<organism evidence="1">
    <name type="scientific">Tanacetum cinerariifolium</name>
    <name type="common">Dalmatian daisy</name>
    <name type="synonym">Chrysanthemum cinerariifolium</name>
    <dbReference type="NCBI Taxonomy" id="118510"/>
    <lineage>
        <taxon>Eukaryota</taxon>
        <taxon>Viridiplantae</taxon>
        <taxon>Streptophyta</taxon>
        <taxon>Embryophyta</taxon>
        <taxon>Tracheophyta</taxon>
        <taxon>Spermatophyta</taxon>
        <taxon>Magnoliopsida</taxon>
        <taxon>eudicotyledons</taxon>
        <taxon>Gunneridae</taxon>
        <taxon>Pentapetalae</taxon>
        <taxon>asterids</taxon>
        <taxon>campanulids</taxon>
        <taxon>Asterales</taxon>
        <taxon>Asteraceae</taxon>
        <taxon>Asteroideae</taxon>
        <taxon>Anthemideae</taxon>
        <taxon>Anthemidinae</taxon>
        <taxon>Tanacetum</taxon>
    </lineage>
</organism>